<dbReference type="GO" id="GO:0010181">
    <property type="term" value="F:FMN binding"/>
    <property type="evidence" value="ECO:0007669"/>
    <property type="project" value="TreeGrafter"/>
</dbReference>
<dbReference type="Pfam" id="PF03358">
    <property type="entry name" value="FMN_red"/>
    <property type="match status" value="1"/>
</dbReference>
<dbReference type="EMBL" id="NHMK01000022">
    <property type="protein sequence ID" value="OWL94760.1"/>
    <property type="molecule type" value="Genomic_DNA"/>
</dbReference>
<evidence type="ECO:0000313" key="3">
    <source>
        <dbReference type="Proteomes" id="UP000197208"/>
    </source>
</evidence>
<reference evidence="2 3" key="1">
    <citation type="submission" date="2017-05" db="EMBL/GenBank/DDBJ databases">
        <title>De novo genome assembly of Deniococcus indicus strain DR1.</title>
        <authorList>
            <person name="Chauhan D."/>
            <person name="Yennamalli R.M."/>
            <person name="Priyadarshini R."/>
        </authorList>
    </citation>
    <scope>NUCLEOTIDE SEQUENCE [LARGE SCALE GENOMIC DNA]</scope>
    <source>
        <strain evidence="2 3">DR1</strain>
    </source>
</reference>
<accession>A0A246BHN4</accession>
<dbReference type="Gene3D" id="3.40.50.360">
    <property type="match status" value="1"/>
</dbReference>
<dbReference type="SUPFAM" id="SSF52218">
    <property type="entry name" value="Flavoproteins"/>
    <property type="match status" value="1"/>
</dbReference>
<organism evidence="2 3">
    <name type="scientific">Deinococcus indicus</name>
    <dbReference type="NCBI Taxonomy" id="223556"/>
    <lineage>
        <taxon>Bacteria</taxon>
        <taxon>Thermotogati</taxon>
        <taxon>Deinococcota</taxon>
        <taxon>Deinococci</taxon>
        <taxon>Deinococcales</taxon>
        <taxon>Deinococcaceae</taxon>
        <taxon>Deinococcus</taxon>
    </lineage>
</organism>
<proteinExistence type="predicted"/>
<dbReference type="InterPro" id="IPR050712">
    <property type="entry name" value="NAD(P)H-dep_reductase"/>
</dbReference>
<dbReference type="InterPro" id="IPR029039">
    <property type="entry name" value="Flavoprotein-like_sf"/>
</dbReference>
<feature type="domain" description="NADPH-dependent FMN reductase-like" evidence="1">
    <location>
        <begin position="2"/>
        <end position="144"/>
    </location>
</feature>
<comment type="caution">
    <text evidence="2">The sequence shown here is derived from an EMBL/GenBank/DDBJ whole genome shotgun (WGS) entry which is preliminary data.</text>
</comment>
<protein>
    <submittedName>
        <fullName evidence="2">FMN reductase</fullName>
    </submittedName>
</protein>
<evidence type="ECO:0000313" key="2">
    <source>
        <dbReference type="EMBL" id="OWL94760.1"/>
    </source>
</evidence>
<dbReference type="Proteomes" id="UP000197208">
    <property type="component" value="Unassembled WGS sequence"/>
</dbReference>
<dbReference type="PANTHER" id="PTHR30543">
    <property type="entry name" value="CHROMATE REDUCTASE"/>
    <property type="match status" value="1"/>
</dbReference>
<gene>
    <name evidence="2" type="ORF">CBQ26_14685</name>
</gene>
<evidence type="ECO:0000259" key="1">
    <source>
        <dbReference type="Pfam" id="PF03358"/>
    </source>
</evidence>
<keyword evidence="3" id="KW-1185">Reference proteome</keyword>
<sequence>MPRIGVIVGSTRQGRFADQVMEWLTPFLEQRTDLSFETLDLRDFDLPFFDERATNAHAPTQNAEGRRWQETLAGFDGFIFLVAEYNHAPTAALKNALDYAYPEWQRKPGACVGYGGVGGARAVEGLRTILIELQMAPVRHAVHIAGNDFYAAVTGQQPLGALTYLDASVNALLDDLSWWAHALKAARSAGTPG</sequence>
<dbReference type="AlphaFoldDB" id="A0A246BHN4"/>
<dbReference type="PANTHER" id="PTHR30543:SF21">
    <property type="entry name" value="NAD(P)H-DEPENDENT FMN REDUCTASE LOT6"/>
    <property type="match status" value="1"/>
</dbReference>
<dbReference type="OrthoDB" id="9812295at2"/>
<dbReference type="GO" id="GO:0016491">
    <property type="term" value="F:oxidoreductase activity"/>
    <property type="evidence" value="ECO:0007669"/>
    <property type="project" value="InterPro"/>
</dbReference>
<dbReference type="GO" id="GO:0005829">
    <property type="term" value="C:cytosol"/>
    <property type="evidence" value="ECO:0007669"/>
    <property type="project" value="TreeGrafter"/>
</dbReference>
<dbReference type="RefSeq" id="WP_088249392.1">
    <property type="nucleotide sequence ID" value="NZ_NHMK01000022.1"/>
</dbReference>
<name>A0A246BHN4_9DEIO</name>
<dbReference type="InterPro" id="IPR005025">
    <property type="entry name" value="FMN_Rdtase-like_dom"/>
</dbReference>